<feature type="compositionally biased region" description="Low complexity" evidence="1">
    <location>
        <begin position="117"/>
        <end position="133"/>
    </location>
</feature>
<dbReference type="Proteomes" id="UP001153069">
    <property type="component" value="Unassembled WGS sequence"/>
</dbReference>
<feature type="compositionally biased region" description="Basic residues" evidence="1">
    <location>
        <begin position="550"/>
        <end position="559"/>
    </location>
</feature>
<evidence type="ECO:0000313" key="4">
    <source>
        <dbReference type="Proteomes" id="UP001153069"/>
    </source>
</evidence>
<name>A0A9N8DYF9_9STRA</name>
<reference evidence="3" key="1">
    <citation type="submission" date="2020-06" db="EMBL/GenBank/DDBJ databases">
        <authorList>
            <consortium name="Plant Systems Biology data submission"/>
        </authorList>
    </citation>
    <scope>NUCLEOTIDE SEQUENCE</scope>
    <source>
        <strain evidence="3">D6</strain>
    </source>
</reference>
<keyword evidence="4" id="KW-1185">Reference proteome</keyword>
<dbReference type="EMBL" id="CAICTM010000389">
    <property type="protein sequence ID" value="CAB9509444.1"/>
    <property type="molecule type" value="Genomic_DNA"/>
</dbReference>
<dbReference type="InterPro" id="IPR049227">
    <property type="entry name" value="DUF6824"/>
</dbReference>
<evidence type="ECO:0000259" key="2">
    <source>
        <dbReference type="Pfam" id="PF20710"/>
    </source>
</evidence>
<feature type="compositionally biased region" description="Low complexity" evidence="1">
    <location>
        <begin position="47"/>
        <end position="66"/>
    </location>
</feature>
<evidence type="ECO:0000313" key="3">
    <source>
        <dbReference type="EMBL" id="CAB9509444.1"/>
    </source>
</evidence>
<gene>
    <name evidence="3" type="ORF">SEMRO_390_G132810.2</name>
</gene>
<protein>
    <recommendedName>
        <fullName evidence="2">DUF6824 domain-containing protein</fullName>
    </recommendedName>
</protein>
<feature type="compositionally biased region" description="Low complexity" evidence="1">
    <location>
        <begin position="384"/>
        <end position="415"/>
    </location>
</feature>
<sequence>MEHLVAALMGLQRPPLPPQPQQSSITQLVHQLNPEEQRALLGHIQRPARVAPPARQASALQASALQDRSELPVSQTDGASRDDGGEQSRNPGRQAEEDHQPAGTGVPEQANTGQAGHEPSPSQPQQSHPSLEQRQQTLEASQTIQQSHGATAMQEQIQMGQAQLLANIMQRSQASAVAPRAPNAAVPTNSGVPLTALTAFQQLAGLSPQLPQQARQQRGHEGTQPIQPLHRAPTMQEHIQLANILQMRQGNTLAPRVPAADVTSALASLQRIAQPSHAVSRLIAHPNAPAPVQLPTQRQGSAEAMLGNLLQNSVASNNLNSPLLSAILSQLAQPQQAQALAHAGVAAASVPTAAAASAVPPPRPEQPQPLQQQQTAERSTQRQASHSPSPQNAAPAASAPTAGASAASAPAPGASAKRKKGKNSKKGSQRTKQQAEDEITSPGEHDVLLGRGSGASNHLGNIRYRTLVNEYKEKYISASRVDKPKVADEIVHVWRNLTPPGRFLTRCGGDDDNEGNDNEDFSGGRWVDVGNSRAKTKTCQCLREKDRPPSSKRVKKGCR</sequence>
<organism evidence="3 4">
    <name type="scientific">Seminavis robusta</name>
    <dbReference type="NCBI Taxonomy" id="568900"/>
    <lineage>
        <taxon>Eukaryota</taxon>
        <taxon>Sar</taxon>
        <taxon>Stramenopiles</taxon>
        <taxon>Ochrophyta</taxon>
        <taxon>Bacillariophyta</taxon>
        <taxon>Bacillariophyceae</taxon>
        <taxon>Bacillariophycidae</taxon>
        <taxon>Naviculales</taxon>
        <taxon>Naviculaceae</taxon>
        <taxon>Seminavis</taxon>
    </lineage>
</organism>
<feature type="compositionally biased region" description="Polar residues" evidence="1">
    <location>
        <begin position="134"/>
        <end position="154"/>
    </location>
</feature>
<dbReference type="AlphaFoldDB" id="A0A9N8DYF9"/>
<feature type="domain" description="DUF6824" evidence="2">
    <location>
        <begin position="446"/>
        <end position="544"/>
    </location>
</feature>
<feature type="region of interest" description="Disordered" evidence="1">
    <location>
        <begin position="1"/>
        <end position="154"/>
    </location>
</feature>
<dbReference type="Pfam" id="PF20710">
    <property type="entry name" value="DUF6824"/>
    <property type="match status" value="1"/>
</dbReference>
<evidence type="ECO:0000256" key="1">
    <source>
        <dbReference type="SAM" id="MobiDB-lite"/>
    </source>
</evidence>
<feature type="region of interest" description="Disordered" evidence="1">
    <location>
        <begin position="540"/>
        <end position="559"/>
    </location>
</feature>
<proteinExistence type="predicted"/>
<accession>A0A9N8DYF9</accession>
<feature type="region of interest" description="Disordered" evidence="1">
    <location>
        <begin position="354"/>
        <end position="458"/>
    </location>
</feature>
<feature type="compositionally biased region" description="Basic residues" evidence="1">
    <location>
        <begin position="416"/>
        <end position="429"/>
    </location>
</feature>
<comment type="caution">
    <text evidence="3">The sequence shown here is derived from an EMBL/GenBank/DDBJ whole genome shotgun (WGS) entry which is preliminary data.</text>
</comment>